<dbReference type="SUPFAM" id="SSF51395">
    <property type="entry name" value="FMN-linked oxidoreductases"/>
    <property type="match status" value="1"/>
</dbReference>
<evidence type="ECO:0000259" key="7">
    <source>
        <dbReference type="Pfam" id="PF00724"/>
    </source>
</evidence>
<dbReference type="InterPro" id="IPR001155">
    <property type="entry name" value="OxRdtase_FMN_N"/>
</dbReference>
<dbReference type="CDD" id="cd02932">
    <property type="entry name" value="OYE_YqiM_FMN"/>
    <property type="match status" value="1"/>
</dbReference>
<name>A0A9P6LFA8_9PEZI</name>
<dbReference type="GO" id="GO:0003959">
    <property type="term" value="F:NADPH dehydrogenase activity"/>
    <property type="evidence" value="ECO:0007669"/>
    <property type="project" value="InterPro"/>
</dbReference>
<feature type="region of interest" description="Disordered" evidence="6">
    <location>
        <begin position="1"/>
        <end position="37"/>
    </location>
</feature>
<keyword evidence="5" id="KW-0560">Oxidoreductase</keyword>
<feature type="domain" description="NADH:flavin oxidoreductase/NADH oxidase N-terminal" evidence="7">
    <location>
        <begin position="42"/>
        <end position="390"/>
    </location>
</feature>
<dbReference type="EMBL" id="JAATWM020000048">
    <property type="protein sequence ID" value="KAF9870991.1"/>
    <property type="molecule type" value="Genomic_DNA"/>
</dbReference>
<dbReference type="AlphaFoldDB" id="A0A9P6LFA8"/>
<evidence type="ECO:0000256" key="4">
    <source>
        <dbReference type="ARBA" id="ARBA00022857"/>
    </source>
</evidence>
<accession>A0A9P6LFA8</accession>
<dbReference type="GeneID" id="62167196"/>
<comment type="caution">
    <text evidence="8">The sequence shown here is derived from an EMBL/GenBank/DDBJ whole genome shotgun (WGS) entry which is preliminary data.</text>
</comment>
<keyword evidence="4" id="KW-0521">NADP</keyword>
<dbReference type="Proteomes" id="UP000781932">
    <property type="component" value="Unassembled WGS sequence"/>
</dbReference>
<evidence type="ECO:0000256" key="1">
    <source>
        <dbReference type="ARBA" id="ARBA00001917"/>
    </source>
</evidence>
<dbReference type="InterPro" id="IPR013785">
    <property type="entry name" value="Aldolase_TIM"/>
</dbReference>
<dbReference type="Pfam" id="PF00724">
    <property type="entry name" value="Oxidored_FMN"/>
    <property type="match status" value="1"/>
</dbReference>
<organism evidence="8 9">
    <name type="scientific">Colletotrichum karsti</name>
    <dbReference type="NCBI Taxonomy" id="1095194"/>
    <lineage>
        <taxon>Eukaryota</taxon>
        <taxon>Fungi</taxon>
        <taxon>Dikarya</taxon>
        <taxon>Ascomycota</taxon>
        <taxon>Pezizomycotina</taxon>
        <taxon>Sordariomycetes</taxon>
        <taxon>Hypocreomycetidae</taxon>
        <taxon>Glomerellales</taxon>
        <taxon>Glomerellaceae</taxon>
        <taxon>Colletotrichum</taxon>
        <taxon>Colletotrichum boninense species complex</taxon>
    </lineage>
</organism>
<evidence type="ECO:0000256" key="3">
    <source>
        <dbReference type="ARBA" id="ARBA00022643"/>
    </source>
</evidence>
<dbReference type="PANTHER" id="PTHR43303">
    <property type="entry name" value="NADPH DEHYDROGENASE C23G7.10C-RELATED"/>
    <property type="match status" value="1"/>
</dbReference>
<evidence type="ECO:0000256" key="2">
    <source>
        <dbReference type="ARBA" id="ARBA00022630"/>
    </source>
</evidence>
<sequence length="411" mass="44480">MGSIKTTNPLDNVPQEGVPFFTPAQNPPAGTGLSGSDAPARKLFSPLTIRGVTFQNRVWFSPCCQYSAKDGYATDWHLAHLGGILQRGPGLSIVEATAVQPEGRITPWDLGLWEDGQIAELKRIVEFAHSQNQKIGIQLAHAGRKASMLPPWISGNGMATKDNSGWPDEVYAPSPIAFADTYPTPKEMSVAQIQTFKEAFVASAKRALQAGFDVIEIHAAHGYLLNSFLSPVSNKRTDQYGGNFENRTRLLTELVDLVRKTIPESMPLFVRISGTDWLDQLRDEFPESWTVEDSGKLAGLLADRGVDLIDVSSGGVHPRQGAGIKPEAGYQVPLSKHVKKVAGDKVLVTAVGGIKTGELAEEVVQSGIDAVFCGRPFLKNPGLVHAFADELDADVRMANQIGWGFLGRGKK</sequence>
<dbReference type="RefSeq" id="XP_038740452.1">
    <property type="nucleotide sequence ID" value="XM_038894122.1"/>
</dbReference>
<evidence type="ECO:0000313" key="8">
    <source>
        <dbReference type="EMBL" id="KAF9870991.1"/>
    </source>
</evidence>
<dbReference type="Gene3D" id="3.20.20.70">
    <property type="entry name" value="Aldolase class I"/>
    <property type="match status" value="1"/>
</dbReference>
<dbReference type="GO" id="GO:0050661">
    <property type="term" value="F:NADP binding"/>
    <property type="evidence" value="ECO:0007669"/>
    <property type="project" value="InterPro"/>
</dbReference>
<evidence type="ECO:0000313" key="9">
    <source>
        <dbReference type="Proteomes" id="UP000781932"/>
    </source>
</evidence>
<reference evidence="8" key="1">
    <citation type="submission" date="2020-03" db="EMBL/GenBank/DDBJ databases">
        <authorList>
            <person name="He L."/>
        </authorList>
    </citation>
    <scope>NUCLEOTIDE SEQUENCE</scope>
    <source>
        <strain evidence="8">CkLH20</strain>
    </source>
</reference>
<dbReference type="OrthoDB" id="72788at2759"/>
<proteinExistence type="predicted"/>
<dbReference type="GO" id="GO:0010181">
    <property type="term" value="F:FMN binding"/>
    <property type="evidence" value="ECO:0007669"/>
    <property type="project" value="InterPro"/>
</dbReference>
<dbReference type="InterPro" id="IPR044152">
    <property type="entry name" value="YqjM-like"/>
</dbReference>
<gene>
    <name evidence="8" type="ORF">CkaCkLH20_11408</name>
</gene>
<reference evidence="8" key="2">
    <citation type="submission" date="2020-11" db="EMBL/GenBank/DDBJ databases">
        <title>Whole genome sequencing of Colletotrichum sp.</title>
        <authorList>
            <person name="Li H."/>
        </authorList>
    </citation>
    <scope>NUCLEOTIDE SEQUENCE</scope>
    <source>
        <strain evidence="8">CkLH20</strain>
    </source>
</reference>
<comment type="cofactor">
    <cofactor evidence="1">
        <name>FMN</name>
        <dbReference type="ChEBI" id="CHEBI:58210"/>
    </cofactor>
</comment>
<feature type="compositionally biased region" description="Polar residues" evidence="6">
    <location>
        <begin position="1"/>
        <end position="10"/>
    </location>
</feature>
<evidence type="ECO:0000256" key="6">
    <source>
        <dbReference type="SAM" id="MobiDB-lite"/>
    </source>
</evidence>
<evidence type="ECO:0000256" key="5">
    <source>
        <dbReference type="ARBA" id="ARBA00023002"/>
    </source>
</evidence>
<keyword evidence="9" id="KW-1185">Reference proteome</keyword>
<keyword evidence="3" id="KW-0288">FMN</keyword>
<keyword evidence="2" id="KW-0285">Flavoprotein</keyword>
<protein>
    <submittedName>
        <fullName evidence="8">Nadh-dependent flavin oxidoreductase protein</fullName>
    </submittedName>
</protein>
<dbReference type="PANTHER" id="PTHR43303:SF4">
    <property type="entry name" value="NADPH DEHYDROGENASE C23G7.10C-RELATED"/>
    <property type="match status" value="1"/>
</dbReference>